<protein>
    <recommendedName>
        <fullName evidence="4">DUF4157 domain-containing protein</fullName>
    </recommendedName>
</protein>
<evidence type="ECO:0000313" key="2">
    <source>
        <dbReference type="EMBL" id="MBJ7880233.1"/>
    </source>
</evidence>
<feature type="transmembrane region" description="Helical" evidence="1">
    <location>
        <begin position="12"/>
        <end position="29"/>
    </location>
</feature>
<keyword evidence="1" id="KW-0812">Transmembrane</keyword>
<dbReference type="RefSeq" id="WP_199598061.1">
    <property type="nucleotide sequence ID" value="NZ_JAEHJZ010000010.1"/>
</dbReference>
<dbReference type="Proteomes" id="UP000662373">
    <property type="component" value="Unassembled WGS sequence"/>
</dbReference>
<evidence type="ECO:0008006" key="4">
    <source>
        <dbReference type="Google" id="ProtNLM"/>
    </source>
</evidence>
<gene>
    <name evidence="2" type="ORF">JEM65_06145</name>
</gene>
<name>A0A934KT35_9FLAO</name>
<evidence type="ECO:0000313" key="3">
    <source>
        <dbReference type="Proteomes" id="UP000662373"/>
    </source>
</evidence>
<proteinExistence type="predicted"/>
<organism evidence="2 3">
    <name type="scientific">Gelidibacter salicanalis</name>
    <dbReference type="NCBI Taxonomy" id="291193"/>
    <lineage>
        <taxon>Bacteria</taxon>
        <taxon>Pseudomonadati</taxon>
        <taxon>Bacteroidota</taxon>
        <taxon>Flavobacteriia</taxon>
        <taxon>Flavobacteriales</taxon>
        <taxon>Flavobacteriaceae</taxon>
        <taxon>Gelidibacter</taxon>
    </lineage>
</organism>
<dbReference type="AlphaFoldDB" id="A0A934KT35"/>
<feature type="transmembrane region" description="Helical" evidence="1">
    <location>
        <begin position="49"/>
        <end position="67"/>
    </location>
</feature>
<evidence type="ECO:0000256" key="1">
    <source>
        <dbReference type="SAM" id="Phobius"/>
    </source>
</evidence>
<keyword evidence="3" id="KW-1185">Reference proteome</keyword>
<sequence>MILVSKFMVPKGFTGITLFPFVFVKYAQLKLNKVFVNHERIHLRQQLELLILPFFIWYALEFSMRYIHYKNWHLAYRNISFEREAYQNEAHLEFLKKRPFWNFLKYLCKP</sequence>
<accession>A0A934KT35</accession>
<comment type="caution">
    <text evidence="2">The sequence shown here is derived from an EMBL/GenBank/DDBJ whole genome shotgun (WGS) entry which is preliminary data.</text>
</comment>
<reference evidence="2 3" key="1">
    <citation type="submission" date="2020-09" db="EMBL/GenBank/DDBJ databases">
        <title>Draft genome of Gelidibacter salicanalis PAMC21136.</title>
        <authorList>
            <person name="Park H."/>
        </authorList>
    </citation>
    <scope>NUCLEOTIDE SEQUENCE [LARGE SCALE GENOMIC DNA]</scope>
    <source>
        <strain evidence="2 3">PAMC21136</strain>
    </source>
</reference>
<keyword evidence="1" id="KW-1133">Transmembrane helix</keyword>
<keyword evidence="1" id="KW-0472">Membrane</keyword>
<dbReference type="EMBL" id="JAEHJZ010000010">
    <property type="protein sequence ID" value="MBJ7880233.1"/>
    <property type="molecule type" value="Genomic_DNA"/>
</dbReference>